<dbReference type="AlphaFoldDB" id="A0A1R3HHV3"/>
<evidence type="ECO:0000313" key="3">
    <source>
        <dbReference type="Proteomes" id="UP000187203"/>
    </source>
</evidence>
<reference evidence="3" key="1">
    <citation type="submission" date="2013-09" db="EMBL/GenBank/DDBJ databases">
        <title>Corchorus olitorius genome sequencing.</title>
        <authorList>
            <person name="Alam M."/>
            <person name="Haque M.S."/>
            <person name="Islam M.S."/>
            <person name="Emdad E.M."/>
            <person name="Islam M.M."/>
            <person name="Ahmed B."/>
            <person name="Halim A."/>
            <person name="Hossen Q.M.M."/>
            <person name="Hossain M.Z."/>
            <person name="Ahmed R."/>
            <person name="Khan M.M."/>
            <person name="Islam R."/>
            <person name="Rashid M.M."/>
            <person name="Khan S.A."/>
            <person name="Rahman M.S."/>
            <person name="Alam M."/>
            <person name="Yahiya A.S."/>
            <person name="Khan M.S."/>
            <person name="Azam M.S."/>
            <person name="Haque T."/>
            <person name="Lashkar M.Z.H."/>
            <person name="Akhand A.I."/>
            <person name="Morshed G."/>
            <person name="Roy S."/>
            <person name="Uddin K.S."/>
            <person name="Rabeya T."/>
            <person name="Hossain A.S."/>
            <person name="Chowdhury A."/>
            <person name="Snigdha A.R."/>
            <person name="Mortoza M.S."/>
            <person name="Matin S.A."/>
            <person name="Hoque S.M.E."/>
            <person name="Islam M.K."/>
            <person name="Roy D.K."/>
            <person name="Haider R."/>
            <person name="Moosa M.M."/>
            <person name="Elias S.M."/>
            <person name="Hasan A.M."/>
            <person name="Jahan S."/>
            <person name="Shafiuddin M."/>
            <person name="Mahmood N."/>
            <person name="Shommy N.S."/>
        </authorList>
    </citation>
    <scope>NUCLEOTIDE SEQUENCE [LARGE SCALE GENOMIC DNA]</scope>
    <source>
        <strain evidence="3">cv. O-4</strain>
    </source>
</reference>
<proteinExistence type="predicted"/>
<sequence>MPSRASFPIPLPISFLTVNNPRQSPNGSSKLCVASCSKDWKVSNYGWRQQLKDRFRASFDSKAESRVDGGFGFARKINKTKGFGKARRRRRLKEGRRAEARFGGRLGSSKTTTMEERPW</sequence>
<accession>A0A1R3HHV3</accession>
<dbReference type="Proteomes" id="UP000187203">
    <property type="component" value="Unassembled WGS sequence"/>
</dbReference>
<feature type="compositionally biased region" description="Basic residues" evidence="1">
    <location>
        <begin position="82"/>
        <end position="94"/>
    </location>
</feature>
<comment type="caution">
    <text evidence="2">The sequence shown here is derived from an EMBL/GenBank/DDBJ whole genome shotgun (WGS) entry which is preliminary data.</text>
</comment>
<feature type="region of interest" description="Disordered" evidence="1">
    <location>
        <begin position="82"/>
        <end position="119"/>
    </location>
</feature>
<dbReference type="EMBL" id="AWUE01020108">
    <property type="protein sequence ID" value="OMO69893.1"/>
    <property type="molecule type" value="Genomic_DNA"/>
</dbReference>
<gene>
    <name evidence="2" type="ORF">COLO4_28881</name>
</gene>
<name>A0A1R3HHV3_9ROSI</name>
<organism evidence="2 3">
    <name type="scientific">Corchorus olitorius</name>
    <dbReference type="NCBI Taxonomy" id="93759"/>
    <lineage>
        <taxon>Eukaryota</taxon>
        <taxon>Viridiplantae</taxon>
        <taxon>Streptophyta</taxon>
        <taxon>Embryophyta</taxon>
        <taxon>Tracheophyta</taxon>
        <taxon>Spermatophyta</taxon>
        <taxon>Magnoliopsida</taxon>
        <taxon>eudicotyledons</taxon>
        <taxon>Gunneridae</taxon>
        <taxon>Pentapetalae</taxon>
        <taxon>rosids</taxon>
        <taxon>malvids</taxon>
        <taxon>Malvales</taxon>
        <taxon>Malvaceae</taxon>
        <taxon>Grewioideae</taxon>
        <taxon>Apeibeae</taxon>
        <taxon>Corchorus</taxon>
    </lineage>
</organism>
<evidence type="ECO:0000256" key="1">
    <source>
        <dbReference type="SAM" id="MobiDB-lite"/>
    </source>
</evidence>
<keyword evidence="3" id="KW-1185">Reference proteome</keyword>
<evidence type="ECO:0000313" key="2">
    <source>
        <dbReference type="EMBL" id="OMO69893.1"/>
    </source>
</evidence>
<protein>
    <submittedName>
        <fullName evidence="2">KIF1B-beta-like protein</fullName>
    </submittedName>
</protein>